<dbReference type="Gramene" id="TraesJUL1B03G00325020.1">
    <property type="protein sequence ID" value="TraesJUL1B03G00325020.1.CDS1"/>
    <property type="gene ID" value="TraesJUL1B03G00325020"/>
</dbReference>
<organism evidence="5">
    <name type="scientific">Triticum aestivum</name>
    <name type="common">Wheat</name>
    <dbReference type="NCBI Taxonomy" id="4565"/>
    <lineage>
        <taxon>Eukaryota</taxon>
        <taxon>Viridiplantae</taxon>
        <taxon>Streptophyta</taxon>
        <taxon>Embryophyta</taxon>
        <taxon>Tracheophyta</taxon>
        <taxon>Spermatophyta</taxon>
        <taxon>Magnoliopsida</taxon>
        <taxon>Liliopsida</taxon>
        <taxon>Poales</taxon>
        <taxon>Poaceae</taxon>
        <taxon>BOP clade</taxon>
        <taxon>Pooideae</taxon>
        <taxon>Triticodae</taxon>
        <taxon>Triticeae</taxon>
        <taxon>Triticinae</taxon>
        <taxon>Triticum</taxon>
    </lineage>
</organism>
<dbReference type="Pfam" id="PF13041">
    <property type="entry name" value="PPR_2"/>
    <property type="match status" value="1"/>
</dbReference>
<name>A0A3B5Z0N7_WHEAT</name>
<dbReference type="SMR" id="A0A3B5Z0N7"/>
<dbReference type="STRING" id="4565.A0A3B5Z0N7"/>
<dbReference type="PaxDb" id="4565-Traes_1BL_FC6D67871.1"/>
<dbReference type="Gramene" id="TraesCS1B03G0790500.1">
    <property type="protein sequence ID" value="TraesCS1B03G0790500.1.CDS1"/>
    <property type="gene ID" value="TraesCS1B03G0790500"/>
</dbReference>
<feature type="repeat" description="PPR" evidence="4">
    <location>
        <begin position="284"/>
        <end position="314"/>
    </location>
</feature>
<dbReference type="GO" id="GO:0009451">
    <property type="term" value="P:RNA modification"/>
    <property type="evidence" value="ECO:0007669"/>
    <property type="project" value="InterPro"/>
</dbReference>
<dbReference type="Gramene" id="TraesCLE_scaffold_064349_01G000100.1">
    <property type="protein sequence ID" value="TraesCLE_scaffold_064349_01G000100.1"/>
    <property type="gene ID" value="TraesCLE_scaffold_064349_01G000100"/>
</dbReference>
<feature type="repeat" description="PPR" evidence="4">
    <location>
        <begin position="152"/>
        <end position="182"/>
    </location>
</feature>
<evidence type="ECO:0000256" key="4">
    <source>
        <dbReference type="PROSITE-ProRule" id="PRU00708"/>
    </source>
</evidence>
<dbReference type="Gramene" id="TraesSTA1B03G00323650.1">
    <property type="protein sequence ID" value="TraesSTA1B03G00323650.1.CDS1"/>
    <property type="gene ID" value="TraesSTA1B03G00323650"/>
</dbReference>
<gene>
    <name evidence="5" type="primary">LOC123093276</name>
</gene>
<feature type="repeat" description="PPR" evidence="4">
    <location>
        <begin position="183"/>
        <end position="217"/>
    </location>
</feature>
<evidence type="ECO:0000256" key="2">
    <source>
        <dbReference type="ARBA" id="ARBA00022946"/>
    </source>
</evidence>
<dbReference type="Pfam" id="PF01535">
    <property type="entry name" value="PPR"/>
    <property type="match status" value="4"/>
</dbReference>
<dbReference type="Gramene" id="TraesROB_scaffold_080794_01G000100.1">
    <property type="protein sequence ID" value="TraesROB_scaffold_080794_01G000100.1"/>
    <property type="gene ID" value="TraesROB_scaffold_080794_01G000100"/>
</dbReference>
<dbReference type="PANTHER" id="PTHR47926:SF415">
    <property type="entry name" value="PENTATRICOPEPTIDE REPEAT-CONTAINING PROTEIN"/>
    <property type="match status" value="1"/>
</dbReference>
<feature type="repeat" description="PPR" evidence="4">
    <location>
        <begin position="315"/>
        <end position="349"/>
    </location>
</feature>
<reference evidence="5" key="1">
    <citation type="submission" date="2018-08" db="EMBL/GenBank/DDBJ databases">
        <authorList>
            <person name="Rossello M."/>
        </authorList>
    </citation>
    <scope>NUCLEOTIDE SEQUENCE [LARGE SCALE GENOMIC DNA]</scope>
    <source>
        <strain evidence="5">cv. Chinese Spring</strain>
    </source>
</reference>
<dbReference type="RefSeq" id="XP_044371133.1">
    <property type="nucleotide sequence ID" value="XM_044515198.1"/>
</dbReference>
<keyword evidence="1" id="KW-0677">Repeat</keyword>
<dbReference type="GeneID" id="123093276"/>
<dbReference type="Gramene" id="TraesLDM1B03G00325200.1">
    <property type="protein sequence ID" value="TraesLDM1B03G00325200.1.CDS1"/>
    <property type="gene ID" value="TraesLDM1B03G00325200"/>
</dbReference>
<dbReference type="Gramene" id="TraesJAG1B03G00324660.1">
    <property type="protein sequence ID" value="TraesJAG1B03G00324660.1.CDS1"/>
    <property type="gene ID" value="TraesJAG1B03G00324660"/>
</dbReference>
<dbReference type="Pfam" id="PF20431">
    <property type="entry name" value="E_motif"/>
    <property type="match status" value="1"/>
</dbReference>
<dbReference type="OMA" id="FRRMQMV"/>
<feature type="repeat" description="PPR" evidence="4">
    <location>
        <begin position="75"/>
        <end position="109"/>
    </location>
</feature>
<proteinExistence type="inferred from homology"/>
<keyword evidence="2" id="KW-0809">Transit peptide</keyword>
<dbReference type="AlphaFoldDB" id="A0A3B5Z0N7"/>
<keyword evidence="6" id="KW-1185">Reference proteome</keyword>
<dbReference type="PANTHER" id="PTHR47926">
    <property type="entry name" value="PENTATRICOPEPTIDE REPEAT-CONTAINING PROTEIN"/>
    <property type="match status" value="1"/>
</dbReference>
<dbReference type="FunFam" id="1.25.40.10:FF:001214">
    <property type="entry name" value="Pentatricopeptide repeat-containing protein At2g20540"/>
    <property type="match status" value="1"/>
</dbReference>
<evidence type="ECO:0000256" key="3">
    <source>
        <dbReference type="ARBA" id="ARBA00061659"/>
    </source>
</evidence>
<evidence type="ECO:0008006" key="7">
    <source>
        <dbReference type="Google" id="ProtNLM"/>
    </source>
</evidence>
<comment type="similarity">
    <text evidence="3">Belongs to the PPR family. PCMP-E subfamily.</text>
</comment>
<dbReference type="InterPro" id="IPR002885">
    <property type="entry name" value="PPR_rpt"/>
</dbReference>
<sequence>MAAAPSTAARQVEDAVMARLRACATFRDLLRVHAHVVQLSLSQSSYIATQIIQLCNAHGRTAHAARVFDQVREPNLHLHNAMIKAYAQNHLHREAVAVYIRMLRCRPFPSTACAAGDRFTYPFLLKACGGLAALGLGKQVHAHVVRSGCECNAVVQNSMIEMYTRAGDLSLARKVFDGMQERDAVTWNTVISAHARLGQMRKARALFNSMPEKTIVSWTALVSGYTTAGDFSGAVEAFQSMQMEGFEPDDVSIVAVLPACAQLGALELGRWIYAYCNRHRMLRETYVCNALMEMYARCGCIDQALQLFDGMEEKDVISWSTMINGLAAHGRAKEAVLLFVDMEREGKVRPNGITFVGLLSACSHAGLLDEGLNYFDRMKEVYGIEPGVEHYGCVVDLLGRSGQIVRALNLIVDMPVPADAKIWGSMLSACRSHGDVDTAVVAAERLVALEPDDVGNLVMLANVYAAARQWSEVASTRKTIRSRSMKKTPGCSLIEVDNVVQEFVAGEDLKPEFGGLVGVLDILASQLAEEGVDFIDPGCFVDVNMSTIDRC</sequence>
<dbReference type="FunFam" id="1.25.40.10:FF:000184">
    <property type="entry name" value="Pentatricopeptide repeat-containing protein, chloroplastic"/>
    <property type="match status" value="1"/>
</dbReference>
<accession>A0A3B5Z0N7</accession>
<evidence type="ECO:0000313" key="5">
    <source>
        <dbReference type="EnsemblPlants" id="TraesCS1B02G284100.1.cds1"/>
    </source>
</evidence>
<dbReference type="OrthoDB" id="185373at2759"/>
<reference evidence="5" key="2">
    <citation type="submission" date="2018-10" db="UniProtKB">
        <authorList>
            <consortium name="EnsemblPlants"/>
        </authorList>
    </citation>
    <scope>IDENTIFICATION</scope>
</reference>
<dbReference type="Gramene" id="TraesWEE_scaffold_066257_01G000100.1">
    <property type="protein sequence ID" value="TraesWEE_scaffold_066257_01G000100.1"/>
    <property type="gene ID" value="TraesWEE_scaffold_066257_01G000100"/>
</dbReference>
<dbReference type="EnsemblPlants" id="TraesCS1B02G284100.1">
    <property type="protein sequence ID" value="TraesCS1B02G284100.1.cds1"/>
    <property type="gene ID" value="TraesCS1B02G284100"/>
</dbReference>
<protein>
    <recommendedName>
        <fullName evidence="7">Pentatricopeptide repeat-containing protein</fullName>
    </recommendedName>
</protein>
<dbReference type="Gramene" id="TraesSYM1B03G00331890.1">
    <property type="protein sequence ID" value="TraesSYM1B03G00331890.1.CDS1"/>
    <property type="gene ID" value="TraesSYM1B03G00331890"/>
</dbReference>
<dbReference type="GO" id="GO:0003723">
    <property type="term" value="F:RNA binding"/>
    <property type="evidence" value="ECO:0007669"/>
    <property type="project" value="InterPro"/>
</dbReference>
<dbReference type="InterPro" id="IPR046960">
    <property type="entry name" value="PPR_At4g14850-like_plant"/>
</dbReference>
<dbReference type="PROSITE" id="PS51375">
    <property type="entry name" value="PPR"/>
    <property type="match status" value="5"/>
</dbReference>
<dbReference type="Gene3D" id="1.25.40.10">
    <property type="entry name" value="Tetratricopeptide repeat domain"/>
    <property type="match status" value="4"/>
</dbReference>
<dbReference type="NCBIfam" id="TIGR00756">
    <property type="entry name" value="PPR"/>
    <property type="match status" value="6"/>
</dbReference>
<dbReference type="SUPFAM" id="SSF48452">
    <property type="entry name" value="TPR-like"/>
    <property type="match status" value="1"/>
</dbReference>
<dbReference type="InterPro" id="IPR011990">
    <property type="entry name" value="TPR-like_helical_dom_sf"/>
</dbReference>
<evidence type="ECO:0000313" key="6">
    <source>
        <dbReference type="Proteomes" id="UP000019116"/>
    </source>
</evidence>
<dbReference type="InterPro" id="IPR046848">
    <property type="entry name" value="E_motif"/>
</dbReference>
<dbReference type="Gramene" id="TraesMAC1B03G00326840.1">
    <property type="protein sequence ID" value="TraesMAC1B03G00326840.1.CDS1"/>
    <property type="gene ID" value="TraesMAC1B03G00326840"/>
</dbReference>
<evidence type="ECO:0000256" key="1">
    <source>
        <dbReference type="ARBA" id="ARBA00022737"/>
    </source>
</evidence>
<dbReference type="Gramene" id="TraesKAR1B01G0323740.1">
    <property type="protein sequence ID" value="cds.TraesKAR1B01G0323740.1"/>
    <property type="gene ID" value="TraesKAR1B01G0323740"/>
</dbReference>
<dbReference type="Proteomes" id="UP000019116">
    <property type="component" value="Chromosome 1B"/>
</dbReference>
<dbReference type="Gramene" id="TraesCS1B02G284100.1">
    <property type="protein sequence ID" value="TraesCS1B02G284100.1.cds1"/>
    <property type="gene ID" value="TraesCS1B02G284100"/>
</dbReference>